<dbReference type="STRING" id="1235802.C823_04739"/>
<dbReference type="HOGENOM" id="CLU_2478723_0_0_9"/>
<sequence>MRYISDDGKVFNTEEECLDHENSEKKRVEEERIKKEQFETERRKLLKEVQDLYSTLKGKVQEYDKKYGFHQKVYFTPLYDIMNMFYR</sequence>
<organism evidence="2 3">
    <name type="scientific">Eubacterium plexicaudatum ASF492</name>
    <dbReference type="NCBI Taxonomy" id="1235802"/>
    <lineage>
        <taxon>Bacteria</taxon>
        <taxon>Bacillati</taxon>
        <taxon>Bacillota</taxon>
        <taxon>Clostridia</taxon>
        <taxon>Eubacteriales</taxon>
        <taxon>Eubacteriaceae</taxon>
        <taxon>Eubacterium</taxon>
    </lineage>
</organism>
<dbReference type="Proteomes" id="UP000012589">
    <property type="component" value="Unassembled WGS sequence"/>
</dbReference>
<feature type="coiled-coil region" evidence="1">
    <location>
        <begin position="21"/>
        <end position="66"/>
    </location>
</feature>
<keyword evidence="1" id="KW-0175">Coiled coil</keyword>
<reference evidence="2 3" key="1">
    <citation type="journal article" date="2014" name="Genome Announc.">
        <title>Draft genome sequences of the altered schaedler flora, a defined bacterial community from gnotobiotic mice.</title>
        <authorList>
            <person name="Wannemuehler M.J."/>
            <person name="Overstreet A.M."/>
            <person name="Ward D.V."/>
            <person name="Phillips G.J."/>
        </authorList>
    </citation>
    <scope>NUCLEOTIDE SEQUENCE [LARGE SCALE GENOMIC DNA]</scope>
    <source>
        <strain evidence="2 3">ASF492</strain>
    </source>
</reference>
<dbReference type="EMBL" id="AQFT01000136">
    <property type="protein sequence ID" value="EMZ21166.1"/>
    <property type="molecule type" value="Genomic_DNA"/>
</dbReference>
<evidence type="ECO:0000256" key="1">
    <source>
        <dbReference type="SAM" id="Coils"/>
    </source>
</evidence>
<keyword evidence="3" id="KW-1185">Reference proteome</keyword>
<comment type="caution">
    <text evidence="2">The sequence shown here is derived from an EMBL/GenBank/DDBJ whole genome shotgun (WGS) entry which is preliminary data.</text>
</comment>
<dbReference type="PATRIC" id="fig|1235802.3.peg.4996"/>
<evidence type="ECO:0000313" key="2">
    <source>
        <dbReference type="EMBL" id="EMZ21166.1"/>
    </source>
</evidence>
<accession>N1ZZ36</accession>
<proteinExistence type="predicted"/>
<dbReference type="OrthoDB" id="2084388at2"/>
<dbReference type="AlphaFoldDB" id="N1ZZ36"/>
<gene>
    <name evidence="2" type="ORF">C823_04739</name>
</gene>
<protein>
    <submittedName>
        <fullName evidence="2">Uncharacterized protein</fullName>
    </submittedName>
</protein>
<evidence type="ECO:0000313" key="3">
    <source>
        <dbReference type="Proteomes" id="UP000012589"/>
    </source>
</evidence>
<name>N1ZZ36_9FIRM</name>